<dbReference type="EMBL" id="OOIP01000001">
    <property type="protein sequence ID" value="SPO35144.1"/>
    <property type="molecule type" value="Genomic_DNA"/>
</dbReference>
<protein>
    <recommendedName>
        <fullName evidence="3">Thioesterase domain-containing protein</fullName>
    </recommendedName>
</protein>
<evidence type="ECO:0000259" key="3">
    <source>
        <dbReference type="Pfam" id="PF03061"/>
    </source>
</evidence>
<feature type="domain" description="Thioesterase" evidence="3">
    <location>
        <begin position="108"/>
        <end position="187"/>
    </location>
</feature>
<accession>A0A5C3ES57</accession>
<dbReference type="GO" id="GO:0047617">
    <property type="term" value="F:fatty acyl-CoA hydrolase activity"/>
    <property type="evidence" value="ECO:0007669"/>
    <property type="project" value="InterPro"/>
</dbReference>
<dbReference type="InterPro" id="IPR006683">
    <property type="entry name" value="Thioestr_dom"/>
</dbReference>
<keyword evidence="2" id="KW-0378">Hydrolase</keyword>
<dbReference type="Pfam" id="PF03061">
    <property type="entry name" value="4HBT"/>
    <property type="match status" value="1"/>
</dbReference>
<keyword evidence="5" id="KW-1185">Reference proteome</keyword>
<proteinExistence type="inferred from homology"/>
<sequence length="227" mass="24378">MPVPQPKSLFDGAQDASDMIESLGTAPAFSGSALDAESTALVYVERIGFDERGQAVREAAHVDASDRTAIKLEMVTEGTGKEPTRIRKDIHAKTVVRMRVTDKMENSMGNMHGGCGATLVDNLSSMTLYLHTSGVPGSPWSFLGVSQNINVFYLNACPIGSVVEIESYSAQVGKSIALLQTDIWIVKRTDGQPDDGEGRLDGKGWTRTVKTVSGTHTKVDNSASFKL</sequence>
<name>A0A5C3ES57_9BASI</name>
<dbReference type="AlphaFoldDB" id="A0A5C3ES57"/>
<dbReference type="PANTHER" id="PTHR21660:SF1">
    <property type="entry name" value="ACYL-COENZYME A THIOESTERASE 13"/>
    <property type="match status" value="1"/>
</dbReference>
<evidence type="ECO:0000256" key="1">
    <source>
        <dbReference type="ARBA" id="ARBA00008324"/>
    </source>
</evidence>
<dbReference type="InterPro" id="IPR039298">
    <property type="entry name" value="ACOT13"/>
</dbReference>
<dbReference type="Gene3D" id="3.10.129.10">
    <property type="entry name" value="Hotdog Thioesterase"/>
    <property type="match status" value="1"/>
</dbReference>
<comment type="similarity">
    <text evidence="1">Belongs to the thioesterase PaaI family.</text>
</comment>
<dbReference type="InterPro" id="IPR029069">
    <property type="entry name" value="HotDog_dom_sf"/>
</dbReference>
<reference evidence="4 5" key="1">
    <citation type="submission" date="2018-03" db="EMBL/GenBank/DDBJ databases">
        <authorList>
            <person name="Guldener U."/>
        </authorList>
    </citation>
    <scope>NUCLEOTIDE SEQUENCE [LARGE SCALE GENOMIC DNA]</scope>
    <source>
        <strain evidence="4 5">DAOM196992</strain>
    </source>
</reference>
<organism evidence="4 5">
    <name type="scientific">Pseudozyma flocculosa</name>
    <dbReference type="NCBI Taxonomy" id="84751"/>
    <lineage>
        <taxon>Eukaryota</taxon>
        <taxon>Fungi</taxon>
        <taxon>Dikarya</taxon>
        <taxon>Basidiomycota</taxon>
        <taxon>Ustilaginomycotina</taxon>
        <taxon>Ustilaginomycetes</taxon>
        <taxon>Ustilaginales</taxon>
        <taxon>Ustilaginaceae</taxon>
        <taxon>Pseudozyma</taxon>
    </lineage>
</organism>
<evidence type="ECO:0000256" key="2">
    <source>
        <dbReference type="ARBA" id="ARBA00022801"/>
    </source>
</evidence>
<dbReference type="CDD" id="cd03443">
    <property type="entry name" value="PaaI_thioesterase"/>
    <property type="match status" value="1"/>
</dbReference>
<dbReference type="PANTHER" id="PTHR21660">
    <property type="entry name" value="THIOESTERASE SUPERFAMILY MEMBER-RELATED"/>
    <property type="match status" value="1"/>
</dbReference>
<evidence type="ECO:0000313" key="4">
    <source>
        <dbReference type="EMBL" id="SPO35144.1"/>
    </source>
</evidence>
<dbReference type="SUPFAM" id="SSF54637">
    <property type="entry name" value="Thioesterase/thiol ester dehydrase-isomerase"/>
    <property type="match status" value="1"/>
</dbReference>
<dbReference type="OrthoDB" id="2831072at2759"/>
<evidence type="ECO:0000313" key="5">
    <source>
        <dbReference type="Proteomes" id="UP000323386"/>
    </source>
</evidence>
<dbReference type="Proteomes" id="UP000323386">
    <property type="component" value="Unassembled WGS sequence"/>
</dbReference>
<gene>
    <name evidence="4" type="ORF">PSFLO_00615</name>
</gene>